<sequence length="132" mass="13516">MPTHESPTHERTRTIDLSVPQLVGGSVAAATAAALSDRLGLLGSIVGAAFASVVSAVVAASLAGWLHRARDLAVRRETVAQGRLRSAAVGALALGLVAVAFHTGLDLLLRDLPSDTFAARLLLEMGLGQKSA</sequence>
<name>A0ABW4THT4_9ACTN</name>
<keyword evidence="3" id="KW-1185">Reference proteome</keyword>
<evidence type="ECO:0000256" key="1">
    <source>
        <dbReference type="SAM" id="Phobius"/>
    </source>
</evidence>
<accession>A0ABW4THT4</accession>
<organism evidence="2 3">
    <name type="scientific">Nocardioides aestuarii</name>
    <dbReference type="NCBI Taxonomy" id="252231"/>
    <lineage>
        <taxon>Bacteria</taxon>
        <taxon>Bacillati</taxon>
        <taxon>Actinomycetota</taxon>
        <taxon>Actinomycetes</taxon>
        <taxon>Propionibacteriales</taxon>
        <taxon>Nocardioidaceae</taxon>
        <taxon>Nocardioides</taxon>
    </lineage>
</organism>
<keyword evidence="1" id="KW-1133">Transmembrane helix</keyword>
<evidence type="ECO:0000313" key="2">
    <source>
        <dbReference type="EMBL" id="MFD1946128.1"/>
    </source>
</evidence>
<dbReference type="Proteomes" id="UP001597351">
    <property type="component" value="Unassembled WGS sequence"/>
</dbReference>
<comment type="caution">
    <text evidence="2">The sequence shown here is derived from an EMBL/GenBank/DDBJ whole genome shotgun (WGS) entry which is preliminary data.</text>
</comment>
<proteinExistence type="predicted"/>
<gene>
    <name evidence="2" type="ORF">ACFSDE_04950</name>
</gene>
<reference evidence="3" key="1">
    <citation type="journal article" date="2019" name="Int. J. Syst. Evol. Microbiol.">
        <title>The Global Catalogue of Microorganisms (GCM) 10K type strain sequencing project: providing services to taxonomists for standard genome sequencing and annotation.</title>
        <authorList>
            <consortium name="The Broad Institute Genomics Platform"/>
            <consortium name="The Broad Institute Genome Sequencing Center for Infectious Disease"/>
            <person name="Wu L."/>
            <person name="Ma J."/>
        </authorList>
    </citation>
    <scope>NUCLEOTIDE SEQUENCE [LARGE SCALE GENOMIC DNA]</scope>
    <source>
        <strain evidence="3">CGMCC 1.12477</strain>
    </source>
</reference>
<keyword evidence="1" id="KW-0472">Membrane</keyword>
<dbReference type="RefSeq" id="WP_343916037.1">
    <property type="nucleotide sequence ID" value="NZ_BAAAJT010000002.1"/>
</dbReference>
<feature type="transmembrane region" description="Helical" evidence="1">
    <location>
        <begin position="45"/>
        <end position="66"/>
    </location>
</feature>
<dbReference type="EMBL" id="JBHUGD010000003">
    <property type="protein sequence ID" value="MFD1946128.1"/>
    <property type="molecule type" value="Genomic_DNA"/>
</dbReference>
<protein>
    <submittedName>
        <fullName evidence="2">Uncharacterized protein</fullName>
    </submittedName>
</protein>
<evidence type="ECO:0000313" key="3">
    <source>
        <dbReference type="Proteomes" id="UP001597351"/>
    </source>
</evidence>
<keyword evidence="1" id="KW-0812">Transmembrane</keyword>
<feature type="transmembrane region" description="Helical" evidence="1">
    <location>
        <begin position="87"/>
        <end position="105"/>
    </location>
</feature>